<feature type="domain" description="EF-hand" evidence="2">
    <location>
        <begin position="158"/>
        <end position="193"/>
    </location>
</feature>
<dbReference type="RefSeq" id="XP_013399816.1">
    <property type="nucleotide sequence ID" value="XM_013544362.1"/>
</dbReference>
<dbReference type="GO" id="GO:0005509">
    <property type="term" value="F:calcium ion binding"/>
    <property type="evidence" value="ECO:0007669"/>
    <property type="project" value="InterPro"/>
</dbReference>
<dbReference type="RefSeq" id="XP_013399037.1">
    <property type="nucleotide sequence ID" value="XM_013543583.2"/>
</dbReference>
<dbReference type="InterPro" id="IPR011992">
    <property type="entry name" value="EF-hand-dom_pair"/>
</dbReference>
<accession>A0A1S3ILE3</accession>
<dbReference type="GeneID" id="106165377"/>
<keyword evidence="1" id="KW-0106">Calcium</keyword>
<dbReference type="STRING" id="7574.A0A1S3ILE3"/>
<gene>
    <name evidence="4" type="primary">LOC106165377</name>
    <name evidence="5" type="synonym">LOC106165972</name>
</gene>
<evidence type="ECO:0000256" key="1">
    <source>
        <dbReference type="ARBA" id="ARBA00022837"/>
    </source>
</evidence>
<dbReference type="SMART" id="SM00054">
    <property type="entry name" value="EFh"/>
    <property type="match status" value="2"/>
</dbReference>
<evidence type="ECO:0000313" key="4">
    <source>
        <dbReference type="RefSeq" id="XP_013399037.1"/>
    </source>
</evidence>
<dbReference type="PROSITE" id="PS50222">
    <property type="entry name" value="EF_HAND_2"/>
    <property type="match status" value="2"/>
</dbReference>
<dbReference type="PROSITE" id="PS00018">
    <property type="entry name" value="EF_HAND_1"/>
    <property type="match status" value="2"/>
</dbReference>
<dbReference type="GeneID" id="106165972"/>
<evidence type="ECO:0000259" key="2">
    <source>
        <dbReference type="PROSITE" id="PS50222"/>
    </source>
</evidence>
<protein>
    <submittedName>
        <fullName evidence="5">Sarcoplasmic calcium-binding protein isoform X1</fullName>
    </submittedName>
    <submittedName>
        <fullName evidence="4">Sarcoplasmic calcium-binding protein-like isoform X2</fullName>
    </submittedName>
</protein>
<dbReference type="AlphaFoldDB" id="A0A1S3ILE3"/>
<evidence type="ECO:0000313" key="5">
    <source>
        <dbReference type="RefSeq" id="XP_013399816.1"/>
    </source>
</evidence>
<dbReference type="SUPFAM" id="SSF47473">
    <property type="entry name" value="EF-hand"/>
    <property type="match status" value="1"/>
</dbReference>
<organism evidence="4">
    <name type="scientific">Lingula anatina</name>
    <name type="common">Brachiopod</name>
    <name type="synonym">Lingula unguis</name>
    <dbReference type="NCBI Taxonomy" id="7574"/>
    <lineage>
        <taxon>Eukaryota</taxon>
        <taxon>Metazoa</taxon>
        <taxon>Spiralia</taxon>
        <taxon>Lophotrochozoa</taxon>
        <taxon>Brachiopoda</taxon>
        <taxon>Linguliformea</taxon>
        <taxon>Lingulata</taxon>
        <taxon>Lingulida</taxon>
        <taxon>Linguloidea</taxon>
        <taxon>Lingulidae</taxon>
        <taxon>Lingula</taxon>
    </lineage>
</organism>
<dbReference type="Gene3D" id="1.10.238.10">
    <property type="entry name" value="EF-hand"/>
    <property type="match status" value="1"/>
</dbReference>
<name>A0A1S3ILE3_LINAN</name>
<dbReference type="OrthoDB" id="26525at2759"/>
<dbReference type="Proteomes" id="UP000085678">
    <property type="component" value="Unplaced"/>
</dbReference>
<feature type="domain" description="EF-hand" evidence="2">
    <location>
        <begin position="33"/>
        <end position="68"/>
    </location>
</feature>
<dbReference type="KEGG" id="lak:106165972"/>
<dbReference type="InterPro" id="IPR002048">
    <property type="entry name" value="EF_hand_dom"/>
</dbReference>
<keyword evidence="3" id="KW-1185">Reference proteome</keyword>
<evidence type="ECO:0000313" key="3">
    <source>
        <dbReference type="Proteomes" id="UP000085678"/>
    </source>
</evidence>
<reference evidence="4" key="1">
    <citation type="submission" date="2023-09" db="UniProtKB">
        <authorList>
            <consortium name="RefSeq"/>
        </authorList>
    </citation>
    <scope>IDENTIFICATION</scope>
    <source>
        <tissue evidence="4 5">Gonads</tissue>
    </source>
</reference>
<proteinExistence type="predicted"/>
<dbReference type="Pfam" id="PF13202">
    <property type="entry name" value="EF-hand_5"/>
    <property type="match status" value="3"/>
</dbReference>
<sequence length="209" mass="24270">MNPSVQLIEGLSEQPLRLKKMPKDYPLLTGSDHWRRKIRTVFKRLDTDGNGYLTIEDYEIAARRAAEYLELNDKQAEYLLNHRRVIWTDTVKQSSHQTHPDRMSEDEFIQSHFLAFNDSTIRENFADYCSIEFIAIDANGSGLISRREHAAYFCGLGIPTEFSKVIFDIIDTDKDGIISKEEFTQAQIEFWLSEDENNIYNEFHGPLVA</sequence>
<dbReference type="InterPro" id="IPR018247">
    <property type="entry name" value="EF_Hand_1_Ca_BS"/>
</dbReference>
<dbReference type="CDD" id="cd00051">
    <property type="entry name" value="EFh"/>
    <property type="match status" value="1"/>
</dbReference>